<evidence type="ECO:0000259" key="5">
    <source>
        <dbReference type="Pfam" id="PF25137"/>
    </source>
</evidence>
<dbReference type="Gene3D" id="1.20.1090.10">
    <property type="entry name" value="Dehydroquinate synthase-like - alpha domain"/>
    <property type="match status" value="1"/>
</dbReference>
<gene>
    <name evidence="6" type="ORF">Ga0080574_TMP993</name>
</gene>
<evidence type="ECO:0000259" key="4">
    <source>
        <dbReference type="Pfam" id="PF00465"/>
    </source>
</evidence>
<sequence length="354" mass="37505">MHNFTYTANPGRILFGFGTLDKLADEIRNAGMTRVLLLSTPQQAEQVGAVAKSLGDLSAGIFSDARMHTPAEVTEQALKSLKSLGADGIVSLGGGSTIGLGKALALRTNLAQIVIPTTYAGSEMTPILGETTDGVKRTLRSEKVLPETVLYDVELTMSLPVEMSGLSGMNAVAHAVEALYCKEANPITALIAAEGVRALTDALPRIAQDGGDREARSDALYGAWLCGTCLGTVGMALHHKLCHAIGGAYDTPHAATHAIILPHALAYTAPAIPEAMERLRAALKTDDPAGRLYEIGREIGAPEGLQALGMPEDGIEHVVELSLRDPYWNPRPLEREALTLLLGDAFHGRPPSRH</sequence>
<dbReference type="AlphaFoldDB" id="A0A1P8UPN8"/>
<dbReference type="GO" id="GO:0004022">
    <property type="term" value="F:alcohol dehydrogenase (NAD+) activity"/>
    <property type="evidence" value="ECO:0007669"/>
    <property type="project" value="TreeGrafter"/>
</dbReference>
<keyword evidence="3" id="KW-0520">NAD</keyword>
<dbReference type="GO" id="GO:0046872">
    <property type="term" value="F:metal ion binding"/>
    <property type="evidence" value="ECO:0007669"/>
    <property type="project" value="InterPro"/>
</dbReference>
<evidence type="ECO:0000256" key="3">
    <source>
        <dbReference type="ARBA" id="ARBA00023027"/>
    </source>
</evidence>
<feature type="domain" description="Alcohol dehydrogenase iron-type/glycerol dehydrogenase GldA" evidence="4">
    <location>
        <begin position="10"/>
        <end position="152"/>
    </location>
</feature>
<evidence type="ECO:0000313" key="6">
    <source>
        <dbReference type="EMBL" id="APZ51327.1"/>
    </source>
</evidence>
<evidence type="ECO:0000256" key="2">
    <source>
        <dbReference type="ARBA" id="ARBA00023002"/>
    </source>
</evidence>
<keyword evidence="2" id="KW-0560">Oxidoreductase</keyword>
<dbReference type="RefSeq" id="WP_076695768.1">
    <property type="nucleotide sequence ID" value="NZ_CP015093.1"/>
</dbReference>
<dbReference type="GO" id="GO:0018506">
    <property type="term" value="F:maleylacetate reductase activity"/>
    <property type="evidence" value="ECO:0007669"/>
    <property type="project" value="InterPro"/>
</dbReference>
<dbReference type="STRING" id="1250539.Ga0080574_TMP993"/>
<dbReference type="CDD" id="cd08177">
    <property type="entry name" value="MAR"/>
    <property type="match status" value="1"/>
</dbReference>
<dbReference type="PANTHER" id="PTHR11496">
    <property type="entry name" value="ALCOHOL DEHYDROGENASE"/>
    <property type="match status" value="1"/>
</dbReference>
<dbReference type="Gene3D" id="3.40.50.1970">
    <property type="match status" value="1"/>
</dbReference>
<evidence type="ECO:0000313" key="7">
    <source>
        <dbReference type="Proteomes" id="UP000187059"/>
    </source>
</evidence>
<name>A0A1P8UPN8_9RHOB</name>
<dbReference type="Proteomes" id="UP000187059">
    <property type="component" value="Chromosome"/>
</dbReference>
<keyword evidence="7" id="KW-1185">Reference proteome</keyword>
<dbReference type="PANTHER" id="PTHR11496:SF102">
    <property type="entry name" value="ALCOHOL DEHYDROGENASE 4"/>
    <property type="match status" value="1"/>
</dbReference>
<dbReference type="KEGG" id="paby:Ga0080574_TMP993"/>
<dbReference type="InterPro" id="IPR034786">
    <property type="entry name" value="MAR"/>
</dbReference>
<feature type="domain" description="Fe-containing alcohol dehydrogenase-like C-terminal" evidence="5">
    <location>
        <begin position="167"/>
        <end position="345"/>
    </location>
</feature>
<evidence type="ECO:0000256" key="1">
    <source>
        <dbReference type="ARBA" id="ARBA00007358"/>
    </source>
</evidence>
<proteinExistence type="inferred from homology"/>
<reference evidence="6 7" key="1">
    <citation type="submission" date="2016-04" db="EMBL/GenBank/DDBJ databases">
        <title>Deep-sea bacteria in the southern Pacific.</title>
        <authorList>
            <person name="Tang K."/>
        </authorList>
    </citation>
    <scope>NUCLEOTIDE SEQUENCE [LARGE SCALE GENOMIC DNA]</scope>
    <source>
        <strain evidence="6 7">JLT2014</strain>
    </source>
</reference>
<dbReference type="Pfam" id="PF25137">
    <property type="entry name" value="ADH_Fe_C"/>
    <property type="match status" value="1"/>
</dbReference>
<accession>A0A1P8UPN8</accession>
<dbReference type="InterPro" id="IPR056798">
    <property type="entry name" value="ADH_Fe_C"/>
</dbReference>
<dbReference type="OrthoDB" id="3812122at2"/>
<dbReference type="EMBL" id="CP015093">
    <property type="protein sequence ID" value="APZ51327.1"/>
    <property type="molecule type" value="Genomic_DNA"/>
</dbReference>
<dbReference type="Pfam" id="PF00465">
    <property type="entry name" value="Fe-ADH"/>
    <property type="match status" value="1"/>
</dbReference>
<protein>
    <submittedName>
        <fullName evidence="6">Alcohol dehydrogenase, class IV</fullName>
    </submittedName>
</protein>
<dbReference type="InterPro" id="IPR039697">
    <property type="entry name" value="Alcohol_dehydrogenase_Fe"/>
</dbReference>
<dbReference type="InterPro" id="IPR001670">
    <property type="entry name" value="ADH_Fe/GldA"/>
</dbReference>
<dbReference type="SUPFAM" id="SSF56796">
    <property type="entry name" value="Dehydroquinate synthase-like"/>
    <property type="match status" value="1"/>
</dbReference>
<organism evidence="6 7">
    <name type="scientific">Salipiger abyssi</name>
    <dbReference type="NCBI Taxonomy" id="1250539"/>
    <lineage>
        <taxon>Bacteria</taxon>
        <taxon>Pseudomonadati</taxon>
        <taxon>Pseudomonadota</taxon>
        <taxon>Alphaproteobacteria</taxon>
        <taxon>Rhodobacterales</taxon>
        <taxon>Roseobacteraceae</taxon>
        <taxon>Salipiger</taxon>
    </lineage>
</organism>
<comment type="similarity">
    <text evidence="1">Belongs to the iron-containing alcohol dehydrogenase family.</text>
</comment>